<dbReference type="InterPro" id="IPR007867">
    <property type="entry name" value="GMC_OxRtase_C"/>
</dbReference>
<comment type="caution">
    <text evidence="8">The sequence shown here is derived from an EMBL/GenBank/DDBJ whole genome shotgun (WGS) entry which is preliminary data.</text>
</comment>
<keyword evidence="4 5" id="KW-0274">FAD</keyword>
<evidence type="ECO:0000259" key="7">
    <source>
        <dbReference type="PROSITE" id="PS00624"/>
    </source>
</evidence>
<keyword evidence="6" id="KW-0732">Signal</keyword>
<dbReference type="EMBL" id="CAXKWB010001012">
    <property type="protein sequence ID" value="CAL4063113.1"/>
    <property type="molecule type" value="Genomic_DNA"/>
</dbReference>
<feature type="binding site" evidence="5">
    <location>
        <position position="255"/>
    </location>
    <ligand>
        <name>FAD</name>
        <dbReference type="ChEBI" id="CHEBI:57692"/>
    </ligand>
</feature>
<evidence type="ECO:0000313" key="9">
    <source>
        <dbReference type="Proteomes" id="UP001497623"/>
    </source>
</evidence>
<keyword evidence="3" id="KW-0285">Flavoprotein</keyword>
<dbReference type="PANTHER" id="PTHR11552">
    <property type="entry name" value="GLUCOSE-METHANOL-CHOLINE GMC OXIDOREDUCTASE"/>
    <property type="match status" value="1"/>
</dbReference>
<feature type="binding site" evidence="5">
    <location>
        <position position="117"/>
    </location>
    <ligand>
        <name>FAD</name>
        <dbReference type="ChEBI" id="CHEBI:57692"/>
    </ligand>
</feature>
<dbReference type="Pfam" id="PF05199">
    <property type="entry name" value="GMC_oxred_C"/>
    <property type="match status" value="1"/>
</dbReference>
<reference evidence="8 9" key="1">
    <citation type="submission" date="2024-05" db="EMBL/GenBank/DDBJ databases">
        <authorList>
            <person name="Wallberg A."/>
        </authorList>
    </citation>
    <scope>NUCLEOTIDE SEQUENCE [LARGE SCALE GENOMIC DNA]</scope>
</reference>
<organism evidence="8 9">
    <name type="scientific">Meganyctiphanes norvegica</name>
    <name type="common">Northern krill</name>
    <name type="synonym">Thysanopoda norvegica</name>
    <dbReference type="NCBI Taxonomy" id="48144"/>
    <lineage>
        <taxon>Eukaryota</taxon>
        <taxon>Metazoa</taxon>
        <taxon>Ecdysozoa</taxon>
        <taxon>Arthropoda</taxon>
        <taxon>Crustacea</taxon>
        <taxon>Multicrustacea</taxon>
        <taxon>Malacostraca</taxon>
        <taxon>Eumalacostraca</taxon>
        <taxon>Eucarida</taxon>
        <taxon>Euphausiacea</taxon>
        <taxon>Euphausiidae</taxon>
        <taxon>Meganyctiphanes</taxon>
    </lineage>
</organism>
<dbReference type="InterPro" id="IPR036188">
    <property type="entry name" value="FAD/NAD-bd_sf"/>
</dbReference>
<evidence type="ECO:0000256" key="2">
    <source>
        <dbReference type="ARBA" id="ARBA00010790"/>
    </source>
</evidence>
<comment type="cofactor">
    <cofactor evidence="1 5">
        <name>FAD</name>
        <dbReference type="ChEBI" id="CHEBI:57692"/>
    </cofactor>
</comment>
<comment type="similarity">
    <text evidence="2">Belongs to the GMC oxidoreductase family.</text>
</comment>
<name>A0AAV2PT46_MEGNR</name>
<evidence type="ECO:0000313" key="8">
    <source>
        <dbReference type="EMBL" id="CAL4063113.1"/>
    </source>
</evidence>
<dbReference type="SUPFAM" id="SSF51905">
    <property type="entry name" value="FAD/NAD(P)-binding domain"/>
    <property type="match status" value="1"/>
</dbReference>
<dbReference type="InterPro" id="IPR000172">
    <property type="entry name" value="GMC_OxRdtase_N"/>
</dbReference>
<dbReference type="PROSITE" id="PS00624">
    <property type="entry name" value="GMC_OXRED_2"/>
    <property type="match status" value="1"/>
</dbReference>
<sequence length="601" mass="66640">MLSPSFIPIALLRLLLLPVVQEVAKGGYDSSHRLHNIYDFIVVGSGSAGGVVAARLSEEGWQVLLLEAGGPPTAETYIPAMNILSSHTELDWGIRVQPQKDAMLGYNQPVLLNRGRVAGGCSTVNYMLYVRGNRRDYDNWASLGNTGWDYNTCLKYFKKSEDFQGKVTPENVDYHGKGGPLTVVNKKWKTPLADGFLEAGRQLGYNTVDSNANEQIGFMEVDLTVENGRRWSVADAYIRPANKRENLHVVLGAFVSKITFDKNKRASGVIFEHEGRQKFAMVTREVILSAGAVNSPQLLMLSGIGPREHLEKHGLPLIQDLPGVGSNLQDHPMLIGPSYTTRVGSGITVGTLANPFNVKDYVLYRDGPYSVPLGLEAIAWIESLEGDPNWPELQFEFLSLPPGIDYGLFMGPTLGFNRELFNEYYKNTYGKEGLSILPILMRPKSRGTVRLMSNNPKERPLLDPNYLSHPDDMKSLLRGLRFAMAFGETPALKEDFEAKYHDKLLPGCEHEDQNTDAYWMCYIRHMATTGYHPVGTCKMGPQSDPNSVVDHRLRVRGVSGLRVVDASIMPVIVSGNTNAPTIMIGERAADLIKEDWGVIIN</sequence>
<keyword evidence="9" id="KW-1185">Reference proteome</keyword>
<dbReference type="SUPFAM" id="SSF54373">
    <property type="entry name" value="FAD-linked reductases, C-terminal domain"/>
    <property type="match status" value="1"/>
</dbReference>
<evidence type="ECO:0000256" key="5">
    <source>
        <dbReference type="PIRSR" id="PIRSR000137-2"/>
    </source>
</evidence>
<dbReference type="InterPro" id="IPR012132">
    <property type="entry name" value="GMC_OxRdtase"/>
</dbReference>
<accession>A0AAV2PT46</accession>
<dbReference type="Pfam" id="PF00732">
    <property type="entry name" value="GMC_oxred_N"/>
    <property type="match status" value="1"/>
</dbReference>
<dbReference type="Gene3D" id="3.50.50.60">
    <property type="entry name" value="FAD/NAD(P)-binding domain"/>
    <property type="match status" value="1"/>
</dbReference>
<evidence type="ECO:0000256" key="4">
    <source>
        <dbReference type="ARBA" id="ARBA00022827"/>
    </source>
</evidence>
<dbReference type="Gene3D" id="3.30.560.10">
    <property type="entry name" value="Glucose Oxidase, domain 3"/>
    <property type="match status" value="1"/>
</dbReference>
<feature type="signal peptide" evidence="6">
    <location>
        <begin position="1"/>
        <end position="26"/>
    </location>
</feature>
<dbReference type="AlphaFoldDB" id="A0AAV2PT46"/>
<evidence type="ECO:0000256" key="3">
    <source>
        <dbReference type="ARBA" id="ARBA00022630"/>
    </source>
</evidence>
<feature type="domain" description="Glucose-methanol-choline oxidoreductase N-terminal" evidence="7">
    <location>
        <begin position="291"/>
        <end position="305"/>
    </location>
</feature>
<dbReference type="GO" id="GO:0050660">
    <property type="term" value="F:flavin adenine dinucleotide binding"/>
    <property type="evidence" value="ECO:0007669"/>
    <property type="project" value="InterPro"/>
</dbReference>
<dbReference type="PIRSF" id="PIRSF000137">
    <property type="entry name" value="Alcohol_oxidase"/>
    <property type="match status" value="1"/>
</dbReference>
<dbReference type="GO" id="GO:0016614">
    <property type="term" value="F:oxidoreductase activity, acting on CH-OH group of donors"/>
    <property type="evidence" value="ECO:0007669"/>
    <property type="project" value="InterPro"/>
</dbReference>
<dbReference type="PANTHER" id="PTHR11552:SF147">
    <property type="entry name" value="CHOLINE DEHYDROGENASE, MITOCHONDRIAL"/>
    <property type="match status" value="1"/>
</dbReference>
<proteinExistence type="inferred from homology"/>
<evidence type="ECO:0000256" key="6">
    <source>
        <dbReference type="SAM" id="SignalP"/>
    </source>
</evidence>
<evidence type="ECO:0000256" key="1">
    <source>
        <dbReference type="ARBA" id="ARBA00001974"/>
    </source>
</evidence>
<feature type="chain" id="PRO_5043920770" description="Glucose-methanol-choline oxidoreductase N-terminal domain-containing protein" evidence="6">
    <location>
        <begin position="27"/>
        <end position="601"/>
    </location>
</feature>
<dbReference type="Proteomes" id="UP001497623">
    <property type="component" value="Unassembled WGS sequence"/>
</dbReference>
<protein>
    <recommendedName>
        <fullName evidence="7">Glucose-methanol-choline oxidoreductase N-terminal domain-containing protein</fullName>
    </recommendedName>
</protein>
<gene>
    <name evidence="8" type="ORF">MNOR_LOCUS3079</name>
</gene>